<organism evidence="2">
    <name type="scientific">freshwater metagenome</name>
    <dbReference type="NCBI Taxonomy" id="449393"/>
    <lineage>
        <taxon>unclassified sequences</taxon>
        <taxon>metagenomes</taxon>
        <taxon>ecological metagenomes</taxon>
    </lineage>
</organism>
<gene>
    <name evidence="2" type="ORF">UFOPK1722_01745</name>
</gene>
<reference evidence="2" key="1">
    <citation type="submission" date="2020-05" db="EMBL/GenBank/DDBJ databases">
        <authorList>
            <person name="Chiriac C."/>
            <person name="Salcher M."/>
            <person name="Ghai R."/>
            <person name="Kavagutti S V."/>
        </authorList>
    </citation>
    <scope>NUCLEOTIDE SEQUENCE</scope>
</reference>
<feature type="compositionally biased region" description="Polar residues" evidence="1">
    <location>
        <begin position="30"/>
        <end position="46"/>
    </location>
</feature>
<proteinExistence type="predicted"/>
<feature type="compositionally biased region" description="Low complexity" evidence="1">
    <location>
        <begin position="63"/>
        <end position="76"/>
    </location>
</feature>
<dbReference type="EMBL" id="CAEZTS010000202">
    <property type="protein sequence ID" value="CAB4593149.1"/>
    <property type="molecule type" value="Genomic_DNA"/>
</dbReference>
<evidence type="ECO:0000256" key="1">
    <source>
        <dbReference type="SAM" id="MobiDB-lite"/>
    </source>
</evidence>
<evidence type="ECO:0000313" key="2">
    <source>
        <dbReference type="EMBL" id="CAB4593149.1"/>
    </source>
</evidence>
<name>A0A6J6FZF8_9ZZZZ</name>
<sequence>MLHDTTEMLESKSSAMVPNDTARIVMVNPTVKSADNTTTSTAQCRSIGTRRPNQRRSRMGHGTTPSSSTPTESTFSVRGLESRASAPTDQDLGFNDVIAEASADTDQRSF</sequence>
<feature type="region of interest" description="Disordered" evidence="1">
    <location>
        <begin position="1"/>
        <end position="110"/>
    </location>
</feature>
<feature type="compositionally biased region" description="Basic and acidic residues" evidence="1">
    <location>
        <begin position="1"/>
        <end position="10"/>
    </location>
</feature>
<accession>A0A6J6FZF8</accession>
<dbReference type="AlphaFoldDB" id="A0A6J6FZF8"/>
<protein>
    <submittedName>
        <fullName evidence="2">Unannotated protein</fullName>
    </submittedName>
</protein>